<dbReference type="OMA" id="RTWITRH"/>
<name>A0A2H3JIG9_WOLCO</name>
<evidence type="ECO:0000259" key="4">
    <source>
        <dbReference type="Pfam" id="PF24883"/>
    </source>
</evidence>
<dbReference type="InterPro" id="IPR056884">
    <property type="entry name" value="NPHP3-like_N"/>
</dbReference>
<keyword evidence="6" id="KW-1185">Reference proteome</keyword>
<evidence type="ECO:0000313" key="5">
    <source>
        <dbReference type="EMBL" id="PCH41976.1"/>
    </source>
</evidence>
<dbReference type="InterPro" id="IPR015943">
    <property type="entry name" value="WD40/YVTN_repeat-like_dom_sf"/>
</dbReference>
<dbReference type="SUPFAM" id="SSF50978">
    <property type="entry name" value="WD40 repeat-like"/>
    <property type="match status" value="2"/>
</dbReference>
<feature type="repeat" description="WD" evidence="3">
    <location>
        <begin position="1032"/>
        <end position="1067"/>
    </location>
</feature>
<dbReference type="PROSITE" id="PS00678">
    <property type="entry name" value="WD_REPEATS_1"/>
    <property type="match status" value="3"/>
</dbReference>
<dbReference type="Gene3D" id="2.130.10.10">
    <property type="entry name" value="YVTN repeat-like/Quinoprotein amine dehydrogenase"/>
    <property type="match status" value="4"/>
</dbReference>
<dbReference type="SUPFAM" id="SSF52540">
    <property type="entry name" value="P-loop containing nucleoside triphosphate hydrolases"/>
    <property type="match status" value="1"/>
</dbReference>
<dbReference type="PROSITE" id="PS50082">
    <property type="entry name" value="WD_REPEATS_2"/>
    <property type="match status" value="5"/>
</dbReference>
<evidence type="ECO:0000256" key="3">
    <source>
        <dbReference type="PROSITE-ProRule" id="PRU00221"/>
    </source>
</evidence>
<accession>A0A2H3JIG9</accession>
<dbReference type="SMART" id="SM00320">
    <property type="entry name" value="WD40"/>
    <property type="match status" value="8"/>
</dbReference>
<dbReference type="STRING" id="742152.A0A2H3JIG9"/>
<feature type="repeat" description="WD" evidence="3">
    <location>
        <begin position="1078"/>
        <end position="1109"/>
    </location>
</feature>
<dbReference type="Pfam" id="PF24883">
    <property type="entry name" value="NPHP3_N"/>
    <property type="match status" value="1"/>
</dbReference>
<evidence type="ECO:0000256" key="2">
    <source>
        <dbReference type="ARBA" id="ARBA00022737"/>
    </source>
</evidence>
<dbReference type="InterPro" id="IPR027417">
    <property type="entry name" value="P-loop_NTPase"/>
</dbReference>
<dbReference type="Proteomes" id="UP000218811">
    <property type="component" value="Unassembled WGS sequence"/>
</dbReference>
<keyword evidence="1 3" id="KW-0853">WD repeat</keyword>
<dbReference type="PANTHER" id="PTHR19848:SF8">
    <property type="entry name" value="F-BOX AND WD REPEAT DOMAIN CONTAINING 7"/>
    <property type="match status" value="1"/>
</dbReference>
<organism evidence="5 6">
    <name type="scientific">Wolfiporia cocos (strain MD-104)</name>
    <name type="common">Brown rot fungus</name>
    <dbReference type="NCBI Taxonomy" id="742152"/>
    <lineage>
        <taxon>Eukaryota</taxon>
        <taxon>Fungi</taxon>
        <taxon>Dikarya</taxon>
        <taxon>Basidiomycota</taxon>
        <taxon>Agaricomycotina</taxon>
        <taxon>Agaricomycetes</taxon>
        <taxon>Polyporales</taxon>
        <taxon>Phaeolaceae</taxon>
        <taxon>Wolfiporia</taxon>
    </lineage>
</organism>
<protein>
    <submittedName>
        <fullName evidence="5">WD40 repeat-like protein</fullName>
    </submittedName>
</protein>
<dbReference type="PANTHER" id="PTHR19848">
    <property type="entry name" value="WD40 REPEAT PROTEIN"/>
    <property type="match status" value="1"/>
</dbReference>
<keyword evidence="2" id="KW-0677">Repeat</keyword>
<dbReference type="InterPro" id="IPR036322">
    <property type="entry name" value="WD40_repeat_dom_sf"/>
</dbReference>
<gene>
    <name evidence="5" type="ORF">WOLCODRAFT_101366</name>
</gene>
<proteinExistence type="predicted"/>
<dbReference type="InterPro" id="IPR001680">
    <property type="entry name" value="WD40_rpt"/>
</dbReference>
<dbReference type="InterPro" id="IPR019775">
    <property type="entry name" value="WD40_repeat_CS"/>
</dbReference>
<reference evidence="5 6" key="1">
    <citation type="journal article" date="2012" name="Science">
        <title>The Paleozoic origin of enzymatic lignin decomposition reconstructed from 31 fungal genomes.</title>
        <authorList>
            <person name="Floudas D."/>
            <person name="Binder M."/>
            <person name="Riley R."/>
            <person name="Barry K."/>
            <person name="Blanchette R.A."/>
            <person name="Henrissat B."/>
            <person name="Martinez A.T."/>
            <person name="Otillar R."/>
            <person name="Spatafora J.W."/>
            <person name="Yadav J.S."/>
            <person name="Aerts A."/>
            <person name="Benoit I."/>
            <person name="Boyd A."/>
            <person name="Carlson A."/>
            <person name="Copeland A."/>
            <person name="Coutinho P.M."/>
            <person name="de Vries R.P."/>
            <person name="Ferreira P."/>
            <person name="Findley K."/>
            <person name="Foster B."/>
            <person name="Gaskell J."/>
            <person name="Glotzer D."/>
            <person name="Gorecki P."/>
            <person name="Heitman J."/>
            <person name="Hesse C."/>
            <person name="Hori C."/>
            <person name="Igarashi K."/>
            <person name="Jurgens J.A."/>
            <person name="Kallen N."/>
            <person name="Kersten P."/>
            <person name="Kohler A."/>
            <person name="Kuees U."/>
            <person name="Kumar T.K.A."/>
            <person name="Kuo A."/>
            <person name="LaButti K."/>
            <person name="Larrondo L.F."/>
            <person name="Lindquist E."/>
            <person name="Ling A."/>
            <person name="Lombard V."/>
            <person name="Lucas S."/>
            <person name="Lundell T."/>
            <person name="Martin R."/>
            <person name="McLaughlin D.J."/>
            <person name="Morgenstern I."/>
            <person name="Morin E."/>
            <person name="Murat C."/>
            <person name="Nagy L.G."/>
            <person name="Nolan M."/>
            <person name="Ohm R.A."/>
            <person name="Patyshakuliyeva A."/>
            <person name="Rokas A."/>
            <person name="Ruiz-Duenas F.J."/>
            <person name="Sabat G."/>
            <person name="Salamov A."/>
            <person name="Samejima M."/>
            <person name="Schmutz J."/>
            <person name="Slot J.C."/>
            <person name="St John F."/>
            <person name="Stenlid J."/>
            <person name="Sun H."/>
            <person name="Sun S."/>
            <person name="Syed K."/>
            <person name="Tsang A."/>
            <person name="Wiebenga A."/>
            <person name="Young D."/>
            <person name="Pisabarro A."/>
            <person name="Eastwood D.C."/>
            <person name="Martin F."/>
            <person name="Cullen D."/>
            <person name="Grigoriev I.V."/>
            <person name="Hibbett D.S."/>
        </authorList>
    </citation>
    <scope>NUCLEOTIDE SEQUENCE [LARGE SCALE GENOMIC DNA]</scope>
    <source>
        <strain evidence="5 6">MD-104</strain>
    </source>
</reference>
<dbReference type="OrthoDB" id="2804352at2759"/>
<evidence type="ECO:0000256" key="1">
    <source>
        <dbReference type="ARBA" id="ARBA00022574"/>
    </source>
</evidence>
<dbReference type="EMBL" id="KB468124">
    <property type="protein sequence ID" value="PCH41976.1"/>
    <property type="molecule type" value="Genomic_DNA"/>
</dbReference>
<feature type="domain" description="Nephrocystin 3-like N-terminal" evidence="4">
    <location>
        <begin position="191"/>
        <end position="351"/>
    </location>
</feature>
<dbReference type="PRINTS" id="PR00320">
    <property type="entry name" value="GPROTEINBRPT"/>
</dbReference>
<sequence>MIMKARDNDAEVQAVTDCIGSLAQTVKTTMIDIVNRPGNDKDSTIPSGHTIAGTLLQLDWLIKAIGRLDMTLKRLAQQANEIRSRSMAVKAIRSDQNTAILQGIKSGIENARGEFLAACVIGIGVGVESVGARLNEIDVGIHSVDERTVSKESQDLLDRLPHRDHAEYGSPINVAKSGYLPGTRIGILDDLEHWATDEKQHTPIYILSGAAGTGKSTIAYEMAKRLDAMGRLGASFFFVRGDADLSSTACVFSSIAYQLALSQPHLRPFIVEACRTSSLRTTVHDMVHQLDSYIVRPLTAASERPHPVLVIIDALDECTDPELERIPRMLYLLFDRLHSVKYPLRVLLTTRPELHIERAFESIASAHASKPYRLHDISRTIVDEDIKRFFLDKLSSMSQINDLLAMRPSLIDDLTHAAEGLFVYASTVVRCLREDPEHIVELTDELLHKTSADEVQLSELDGLYMAVLSGALPSSFLKRRKTNRELARAVLAAIALLQDHLPPSSIGMLLDISVYDIHSILSRLGSVTLFDPETDDPVRPLHASFPQFLIDPTRCTSADYCISPDLYHARLTISCLQILATPGSLRRNMLGLDEPMTIKTTVTDLERRVQENIPLHVRYAIKHWATHLRNARYNPEIIQLVQDFSQMRLLLWLEAVSSLGRLDTAVHILPAVCAWSKAINDSATHALFNDAYRFVLENFSAIDSCPEQLYYCLPFMPNCPLYQTYAREMPFVPLLSPRSQRWGACLRVITNHTDWVTCTRVSPNGLQIVSASNDKTIRVFDAESGTALNVMKRHRDSVLSVDISSNGSYIVSLSRNGEMYLWNAASGAMVKRIQGDYLAKGECFEHGCVAFSPSGERITAGYNTKALASIPTPTHVHAPADTSRAPELMAVVQVWDVQNGVCLQSATAENSSKIYSITYSEDGDSIAVSSDSPVFCTFDPDTLAVVNRYSGHEHSILCLAFLPTHNKIASGSADETIRIWDARSSSCLHVLRGQTSTIKSIAVTRRGDRIASCSYLTVRLWDTQSYECLATLEGHSWLVSSVSFSPDATRLVSGSFDKSVRVWDLQNLAERSDGAAQTRESAAAVWCVAFSQDGTQLATGTRDGTIRIWGHTKPQARGISFDSEGAGFTAQPACETNSTENQSWEVYKTIRWGRKRISSIVFSPDGAMLAASRDALLGVWSTADFSLIYKTRLTIKKEEWAKSLNFSADSSKLCVRFGRGTPPAIWESKTGMPLDFAEDNWGDGTQREWKFYAKDGWIWDSASGKKLCWLPAKRQPHSKRREACHGGLYACGSNSGIVTILDLSVLCETSTRVSSTVFDTMQGELTKVQYLASDTDQAAWRH</sequence>
<dbReference type="Gene3D" id="3.40.50.300">
    <property type="entry name" value="P-loop containing nucleotide triphosphate hydrolases"/>
    <property type="match status" value="1"/>
</dbReference>
<dbReference type="CDD" id="cd00200">
    <property type="entry name" value="WD40"/>
    <property type="match status" value="2"/>
</dbReference>
<dbReference type="InterPro" id="IPR020472">
    <property type="entry name" value="WD40_PAC1"/>
</dbReference>
<feature type="repeat" description="WD" evidence="3">
    <location>
        <begin position="791"/>
        <end position="832"/>
    </location>
</feature>
<dbReference type="PROSITE" id="PS50294">
    <property type="entry name" value="WD_REPEATS_REGION"/>
    <property type="match status" value="5"/>
</dbReference>
<feature type="repeat" description="WD" evidence="3">
    <location>
        <begin position="949"/>
        <end position="990"/>
    </location>
</feature>
<feature type="repeat" description="WD" evidence="3">
    <location>
        <begin position="749"/>
        <end position="790"/>
    </location>
</feature>
<dbReference type="Pfam" id="PF00400">
    <property type="entry name" value="WD40"/>
    <property type="match status" value="7"/>
</dbReference>
<evidence type="ECO:0000313" key="6">
    <source>
        <dbReference type="Proteomes" id="UP000218811"/>
    </source>
</evidence>